<dbReference type="Pfam" id="PF26594">
    <property type="entry name" value="KH_NusA_2nd"/>
    <property type="match status" value="1"/>
</dbReference>
<dbReference type="Gene3D" id="3.30.300.20">
    <property type="match status" value="2"/>
</dbReference>
<dbReference type="SMART" id="SM00322">
    <property type="entry name" value="KH"/>
    <property type="match status" value="2"/>
</dbReference>
<dbReference type="GO" id="GO:0006353">
    <property type="term" value="P:DNA-templated transcription termination"/>
    <property type="evidence" value="ECO:0007669"/>
    <property type="project" value="UniProtKB-KW"/>
</dbReference>
<dbReference type="InterPro" id="IPR030842">
    <property type="entry name" value="TF_NusA_bacterial"/>
</dbReference>
<feature type="non-terminal residue" evidence="9">
    <location>
        <position position="430"/>
    </location>
</feature>
<keyword evidence="5" id="KW-0805">Transcription regulation</keyword>
<sequence>MSFEVLEALGRITREKSIEKEELIRMIEAGILAAARKKFGTTENISVQVNPDKGNISVLIGKKVVESVTNPEAEISLVEARVFDPQVEIGEQVSVPVDFSEFGRTAIQAAKQVMIQRVREAEREKVHEEYSGKVGEIIHGTVQQIERGNYIVYISKQIEAVIPIREQNKKERFRQGDPIIACLVEVNDTSKGPQLILSRTNTLFLRSLFQKEVPEIAQGLVEIKEISREPSSRSKVAVVSHDRNVDPVGACVGLKGSRVQSIVKEVGGERIDIVHWSDAPEEFVKRALSPATVLKAIPDFEKKSMTVIVANDQLSLAIGRSGQNVRLASKLTGWQIDLMTKDEFEGKKKKTEDEGKVLVDIADYDLTHIPGIGEKTAQKLREAGFTSLADLIDVAEADLLKIDGIGEKTAKKLKAIADGIARDMLAGERG</sequence>
<dbReference type="SUPFAM" id="SSF54814">
    <property type="entry name" value="Prokaryotic type KH domain (KH-domain type II)"/>
    <property type="match status" value="2"/>
</dbReference>
<proteinExistence type="inferred from homology"/>
<keyword evidence="3" id="KW-0889">Transcription antitermination</keyword>
<dbReference type="GO" id="GO:0005829">
    <property type="term" value="C:cytosol"/>
    <property type="evidence" value="ECO:0007669"/>
    <property type="project" value="TreeGrafter"/>
</dbReference>
<reference evidence="9 10" key="1">
    <citation type="journal article" date="2016" name="Nat. Commun.">
        <title>Thousands of microbial genomes shed light on interconnected biogeochemical processes in an aquifer system.</title>
        <authorList>
            <person name="Anantharaman K."/>
            <person name="Brown C.T."/>
            <person name="Hug L.A."/>
            <person name="Sharon I."/>
            <person name="Castelle C.J."/>
            <person name="Probst A.J."/>
            <person name="Thomas B.C."/>
            <person name="Singh A."/>
            <person name="Wilkins M.J."/>
            <person name="Karaoz U."/>
            <person name="Brodie E.L."/>
            <person name="Williams K.H."/>
            <person name="Hubbard S.S."/>
            <person name="Banfield J.F."/>
        </authorList>
    </citation>
    <scope>NUCLEOTIDE SEQUENCE [LARGE SCALE GENOMIC DNA]</scope>
</reference>
<dbReference type="Pfam" id="PF13184">
    <property type="entry name" value="KH_NusA_1st"/>
    <property type="match status" value="1"/>
</dbReference>
<keyword evidence="2" id="KW-0963">Cytoplasm</keyword>
<dbReference type="Pfam" id="PF00575">
    <property type="entry name" value="S1"/>
    <property type="match status" value="1"/>
</dbReference>
<evidence type="ECO:0000259" key="8">
    <source>
        <dbReference type="PROSITE" id="PS50126"/>
    </source>
</evidence>
<dbReference type="FunFam" id="3.30.300.20:FF:000002">
    <property type="entry name" value="Transcription termination/antitermination protein NusA"/>
    <property type="match status" value="1"/>
</dbReference>
<evidence type="ECO:0000256" key="3">
    <source>
        <dbReference type="ARBA" id="ARBA00022814"/>
    </source>
</evidence>
<dbReference type="Gene3D" id="2.40.50.140">
    <property type="entry name" value="Nucleic acid-binding proteins"/>
    <property type="match status" value="1"/>
</dbReference>
<gene>
    <name evidence="9" type="ORF">A2Z06_00515</name>
</gene>
<keyword evidence="4 7" id="KW-0694">RNA-binding</keyword>
<dbReference type="GO" id="GO:0003700">
    <property type="term" value="F:DNA-binding transcription factor activity"/>
    <property type="evidence" value="ECO:0007669"/>
    <property type="project" value="InterPro"/>
</dbReference>
<dbReference type="PROSITE" id="PS50084">
    <property type="entry name" value="KH_TYPE_1"/>
    <property type="match status" value="1"/>
</dbReference>
<dbReference type="GO" id="GO:0003723">
    <property type="term" value="F:RNA binding"/>
    <property type="evidence" value="ECO:0007669"/>
    <property type="project" value="UniProtKB-UniRule"/>
</dbReference>
<evidence type="ECO:0000256" key="1">
    <source>
        <dbReference type="ARBA" id="ARBA00022472"/>
    </source>
</evidence>
<dbReference type="InterPro" id="IPR010213">
    <property type="entry name" value="TF_NusA"/>
</dbReference>
<dbReference type="Gene3D" id="3.30.1480.10">
    <property type="entry name" value="NusA, N-terminal domain"/>
    <property type="match status" value="1"/>
</dbReference>
<dbReference type="InterPro" id="IPR058582">
    <property type="entry name" value="KH_NusA_2nd"/>
</dbReference>
<evidence type="ECO:0000256" key="7">
    <source>
        <dbReference type="PROSITE-ProRule" id="PRU00117"/>
    </source>
</evidence>
<dbReference type="AlphaFoldDB" id="A0A1F5YC58"/>
<dbReference type="SMART" id="SM00278">
    <property type="entry name" value="HhH1"/>
    <property type="match status" value="2"/>
</dbReference>
<dbReference type="PANTHER" id="PTHR22648">
    <property type="entry name" value="TRANSCRIPTION TERMINATION FACTOR NUSA"/>
    <property type="match status" value="1"/>
</dbReference>
<protein>
    <submittedName>
        <fullName evidence="9">Transcription termination factor NusA</fullName>
    </submittedName>
</protein>
<dbReference type="InterPro" id="IPR013735">
    <property type="entry name" value="TF_NusA_N"/>
</dbReference>
<evidence type="ECO:0000256" key="6">
    <source>
        <dbReference type="ARBA" id="ARBA00023163"/>
    </source>
</evidence>
<dbReference type="NCBIfam" id="TIGR01953">
    <property type="entry name" value="NusA"/>
    <property type="match status" value="1"/>
</dbReference>
<dbReference type="GO" id="GO:0031564">
    <property type="term" value="P:transcription antitermination"/>
    <property type="evidence" value="ECO:0007669"/>
    <property type="project" value="UniProtKB-KW"/>
</dbReference>
<organism evidence="9 10">
    <name type="scientific">Candidatus Glassbacteria bacterium RBG_16_58_8</name>
    <dbReference type="NCBI Taxonomy" id="1817866"/>
    <lineage>
        <taxon>Bacteria</taxon>
        <taxon>Candidatus Glassiibacteriota</taxon>
    </lineage>
</organism>
<dbReference type="Pfam" id="PF14520">
    <property type="entry name" value="HHH_5"/>
    <property type="match status" value="1"/>
</dbReference>
<dbReference type="SMART" id="SM00316">
    <property type="entry name" value="S1"/>
    <property type="match status" value="1"/>
</dbReference>
<dbReference type="CDD" id="cd22529">
    <property type="entry name" value="KH-II_NusA_rpt2"/>
    <property type="match status" value="1"/>
</dbReference>
<dbReference type="InterPro" id="IPR010995">
    <property type="entry name" value="DNA_repair_Rad51/TF_NusA_a-hlx"/>
</dbReference>
<dbReference type="InterPro" id="IPR036555">
    <property type="entry name" value="NusA_N_sf"/>
</dbReference>
<dbReference type="SUPFAM" id="SSF47794">
    <property type="entry name" value="Rad51 N-terminal domain-like"/>
    <property type="match status" value="1"/>
</dbReference>
<dbReference type="GO" id="GO:0006281">
    <property type="term" value="P:DNA repair"/>
    <property type="evidence" value="ECO:0007669"/>
    <property type="project" value="InterPro"/>
</dbReference>
<dbReference type="InterPro" id="IPR012340">
    <property type="entry name" value="NA-bd_OB-fold"/>
</dbReference>
<dbReference type="SUPFAM" id="SSF50249">
    <property type="entry name" value="Nucleic acid-binding proteins"/>
    <property type="match status" value="1"/>
</dbReference>
<dbReference type="InterPro" id="IPR025249">
    <property type="entry name" value="TF_NusA_KH_1st"/>
</dbReference>
<comment type="caution">
    <text evidence="9">The sequence shown here is derived from an EMBL/GenBank/DDBJ whole genome shotgun (WGS) entry which is preliminary data.</text>
</comment>
<dbReference type="CDD" id="cd02134">
    <property type="entry name" value="KH-II_NusA_rpt1"/>
    <property type="match status" value="1"/>
</dbReference>
<feature type="domain" description="S1 motif" evidence="8">
    <location>
        <begin position="135"/>
        <end position="200"/>
    </location>
</feature>
<dbReference type="Pfam" id="PF08529">
    <property type="entry name" value="NusA_N"/>
    <property type="match status" value="1"/>
</dbReference>
<dbReference type="PANTHER" id="PTHR22648:SF0">
    <property type="entry name" value="TRANSCRIPTION TERMINATION_ANTITERMINATION PROTEIN NUSA"/>
    <property type="match status" value="1"/>
</dbReference>
<dbReference type="SUPFAM" id="SSF69705">
    <property type="entry name" value="Transcription factor NusA, N-terminal domain"/>
    <property type="match status" value="1"/>
</dbReference>
<keyword evidence="1" id="KW-0806">Transcription termination</keyword>
<dbReference type="InterPro" id="IPR003029">
    <property type="entry name" value="S1_domain"/>
</dbReference>
<evidence type="ECO:0000313" key="10">
    <source>
        <dbReference type="Proteomes" id="UP000179034"/>
    </source>
</evidence>
<name>A0A1F5YC58_9BACT</name>
<evidence type="ECO:0000256" key="4">
    <source>
        <dbReference type="ARBA" id="ARBA00022884"/>
    </source>
</evidence>
<dbReference type="PROSITE" id="PS50126">
    <property type="entry name" value="S1"/>
    <property type="match status" value="1"/>
</dbReference>
<evidence type="ECO:0000256" key="2">
    <source>
        <dbReference type="ARBA" id="ARBA00022490"/>
    </source>
</evidence>
<dbReference type="InterPro" id="IPR003583">
    <property type="entry name" value="Hlx-hairpin-Hlx_DNA-bd_motif"/>
</dbReference>
<accession>A0A1F5YC58</accession>
<dbReference type="InterPro" id="IPR015946">
    <property type="entry name" value="KH_dom-like_a/b"/>
</dbReference>
<dbReference type="Gene3D" id="1.10.150.20">
    <property type="entry name" value="5' to 3' exonuclease, C-terminal subdomain"/>
    <property type="match status" value="1"/>
</dbReference>
<dbReference type="Proteomes" id="UP000179034">
    <property type="component" value="Unassembled WGS sequence"/>
</dbReference>
<dbReference type="EMBL" id="MFIW01000052">
    <property type="protein sequence ID" value="OGF97785.1"/>
    <property type="molecule type" value="Genomic_DNA"/>
</dbReference>
<evidence type="ECO:0000256" key="5">
    <source>
        <dbReference type="ARBA" id="ARBA00023015"/>
    </source>
</evidence>
<dbReference type="HAMAP" id="MF_00945_B">
    <property type="entry name" value="NusA_B"/>
    <property type="match status" value="1"/>
</dbReference>
<dbReference type="GO" id="GO:0003677">
    <property type="term" value="F:DNA binding"/>
    <property type="evidence" value="ECO:0007669"/>
    <property type="project" value="InterPro"/>
</dbReference>
<dbReference type="GO" id="GO:0000166">
    <property type="term" value="F:nucleotide binding"/>
    <property type="evidence" value="ECO:0007669"/>
    <property type="project" value="InterPro"/>
</dbReference>
<dbReference type="InterPro" id="IPR009019">
    <property type="entry name" value="KH_sf_prok-type"/>
</dbReference>
<dbReference type="InterPro" id="IPR004087">
    <property type="entry name" value="KH_dom"/>
</dbReference>
<dbReference type="CDD" id="cd04455">
    <property type="entry name" value="S1_NusA"/>
    <property type="match status" value="1"/>
</dbReference>
<keyword evidence="6" id="KW-0804">Transcription</keyword>
<dbReference type="FunFam" id="3.30.300.20:FF:000005">
    <property type="entry name" value="Transcription termination/antitermination protein NusA"/>
    <property type="match status" value="1"/>
</dbReference>
<evidence type="ECO:0000313" key="9">
    <source>
        <dbReference type="EMBL" id="OGF97785.1"/>
    </source>
</evidence>